<gene>
    <name evidence="1" type="ORF">Ocin01_13518</name>
</gene>
<dbReference type="OMA" id="DESFRCK"/>
<evidence type="ECO:0000313" key="2">
    <source>
        <dbReference type="Proteomes" id="UP000094527"/>
    </source>
</evidence>
<dbReference type="OrthoDB" id="6765063at2759"/>
<accession>A0A1D2MK21</accession>
<proteinExistence type="predicted"/>
<comment type="caution">
    <text evidence="1">The sequence shown here is derived from an EMBL/GenBank/DDBJ whole genome shotgun (WGS) entry which is preliminary data.</text>
</comment>
<feature type="non-terminal residue" evidence="1">
    <location>
        <position position="198"/>
    </location>
</feature>
<dbReference type="Proteomes" id="UP000094527">
    <property type="component" value="Unassembled WGS sequence"/>
</dbReference>
<dbReference type="PANTHER" id="PTHR33053:SF24">
    <property type="entry name" value="TRANSPOSASE DOMAIN-CONTAINING PROTEIN"/>
    <property type="match status" value="1"/>
</dbReference>
<protein>
    <submittedName>
        <fullName evidence="1">Uncharacterized protein</fullName>
    </submittedName>
</protein>
<dbReference type="EMBL" id="LJIJ01001057">
    <property type="protein sequence ID" value="ODM93164.1"/>
    <property type="molecule type" value="Genomic_DNA"/>
</dbReference>
<name>A0A1D2MK21_ORCCI</name>
<dbReference type="PANTHER" id="PTHR33053">
    <property type="entry name" value="PROTEIN, PUTATIVE-RELATED"/>
    <property type="match status" value="1"/>
</dbReference>
<sequence length="198" mass="22582">MKCLEEDGVIVNGTLYLVNVSCVVADAPARAFVKGIKPHTAYHACERCQDDGNWNGRMCFSRTPGVLRSDQSFRIKVDSDHHVVDSPLLQLRLGMVTNVVLDYMHLICLGVMRKLLHLWLSGPLKTRLSGREVKIISLELVSLRNKVPDEFCRRPRTLKDVNRFKATELRQFLLYTGPCVLKTILPSTQFKHFLKFSL</sequence>
<organism evidence="1 2">
    <name type="scientific">Orchesella cincta</name>
    <name type="common">Springtail</name>
    <name type="synonym">Podura cincta</name>
    <dbReference type="NCBI Taxonomy" id="48709"/>
    <lineage>
        <taxon>Eukaryota</taxon>
        <taxon>Metazoa</taxon>
        <taxon>Ecdysozoa</taxon>
        <taxon>Arthropoda</taxon>
        <taxon>Hexapoda</taxon>
        <taxon>Collembola</taxon>
        <taxon>Entomobryomorpha</taxon>
        <taxon>Entomobryoidea</taxon>
        <taxon>Orchesellidae</taxon>
        <taxon>Orchesellinae</taxon>
        <taxon>Orchesella</taxon>
    </lineage>
</organism>
<evidence type="ECO:0000313" key="1">
    <source>
        <dbReference type="EMBL" id="ODM93164.1"/>
    </source>
</evidence>
<reference evidence="1 2" key="1">
    <citation type="journal article" date="2016" name="Genome Biol. Evol.">
        <title>Gene Family Evolution Reflects Adaptation to Soil Environmental Stressors in the Genome of the Collembolan Orchesella cincta.</title>
        <authorList>
            <person name="Faddeeva-Vakhrusheva A."/>
            <person name="Derks M.F."/>
            <person name="Anvar S.Y."/>
            <person name="Agamennone V."/>
            <person name="Suring W."/>
            <person name="Smit S."/>
            <person name="van Straalen N.M."/>
            <person name="Roelofs D."/>
        </authorList>
    </citation>
    <scope>NUCLEOTIDE SEQUENCE [LARGE SCALE GENOMIC DNA]</scope>
    <source>
        <tissue evidence="1">Mixed pool</tissue>
    </source>
</reference>
<keyword evidence="2" id="KW-1185">Reference proteome</keyword>
<dbReference type="STRING" id="48709.A0A1D2MK21"/>
<dbReference type="AlphaFoldDB" id="A0A1D2MK21"/>